<feature type="domain" description="Glycoside hydrolase 35 catalytic" evidence="3">
    <location>
        <begin position="8"/>
        <end position="178"/>
    </location>
</feature>
<dbReference type="CDD" id="cd03143">
    <property type="entry name" value="A4_beta-galactosidase_middle_domain"/>
    <property type="match status" value="1"/>
</dbReference>
<dbReference type="InterPro" id="IPR001944">
    <property type="entry name" value="Glycoside_Hdrlase_35"/>
</dbReference>
<dbReference type="RefSeq" id="WP_301165527.1">
    <property type="nucleotide sequence ID" value="NZ_JAUHTR010000003.1"/>
</dbReference>
<reference evidence="5" key="1">
    <citation type="submission" date="2023-07" db="EMBL/GenBank/DDBJ databases">
        <title>Fictibacillus sp. isolated from freshwater pond.</title>
        <authorList>
            <person name="Kirdat K."/>
            <person name="Bhat A."/>
            <person name="Mourya A."/>
            <person name="Yadav A."/>
        </authorList>
    </citation>
    <scope>NUCLEOTIDE SEQUENCE</scope>
    <source>
        <strain evidence="5">NE201</strain>
    </source>
</reference>
<dbReference type="InterPro" id="IPR017853">
    <property type="entry name" value="GH"/>
</dbReference>
<dbReference type="Gene3D" id="3.20.20.80">
    <property type="entry name" value="Glycosidases"/>
    <property type="match status" value="1"/>
</dbReference>
<organism evidence="5 6">
    <name type="scientific">Fictibacillus fluitans</name>
    <dbReference type="NCBI Taxonomy" id="3058422"/>
    <lineage>
        <taxon>Bacteria</taxon>
        <taxon>Bacillati</taxon>
        <taxon>Bacillota</taxon>
        <taxon>Bacilli</taxon>
        <taxon>Bacillales</taxon>
        <taxon>Fictibacillaceae</taxon>
        <taxon>Fictibacillus</taxon>
    </lineage>
</organism>
<dbReference type="PRINTS" id="PR00742">
    <property type="entry name" value="GLHYDRLASE35"/>
</dbReference>
<dbReference type="PANTHER" id="PTHR23421">
    <property type="entry name" value="BETA-GALACTOSIDASE RELATED"/>
    <property type="match status" value="1"/>
</dbReference>
<evidence type="ECO:0000256" key="2">
    <source>
        <dbReference type="RuleBase" id="RU003679"/>
    </source>
</evidence>
<keyword evidence="5" id="KW-0378">Hydrolase</keyword>
<feature type="domain" description="GLMA-like second" evidence="4">
    <location>
        <begin position="474"/>
        <end position="582"/>
    </location>
</feature>
<sequence>MIEIKEKQIWIDGSPQIIMCGEIHYYRLDRGDWQDRINKLKQAGCNAVAAYVPWICHEPVEGELDVTGKTRPELDIGGFIDLCKENGLYFFVRPGPFIMAEMKNEGIPFWVYKKHPEIIPVTWDGRDIQTMTIDYLAPSFLQETRKWYEKIMSVIEPRLIQNEGNVIAVQLDNEIGMLSWVSNSPDLTDQLIDHFCQYLENRYSNEELNLRYPFSLAFSKERNEQIRSPKEAYSAELMKDLGYYMRHRFSQYVATLRNYAEEFGVKDIPFVVNIHGTSGGRGFTYPIGISQLYESYTQDEGYLSGSDIYFGDLNMTTFQDLYLINGFMDAVHREEQPLTSVEFNCGDGNFGSTYSDRYDPSAVDFKIRMCIAQGNRLINYYLFTGGRNYRMDQELKDGNDRIAFTGERHGFAAPVSPEGELNYTYGRMARVTKTVMASSEKLAEMVEEHDGVSFGFIPDYYMTESFHPNSGRMKEIIKNLEDYRSGGGWEIMARAMLLAGYRFGSSDIQNKSIDPETTPVLVLPSAAYMAAAVQQKLARFVQDGGGLLIYGEVPSMDMEGQHCSILADALGAELLENVKEEQHYYLSVVAKGWAAPRPEVRAYRAQTYRLSGGEPILTVYGTNEVCGFETNAGRGKAIVIGSSYSCDIPLFTEALERLGASASLIHDFKDHGIFMTSTINKADERFYHLLNLDGFDKELHLYQNGEALFGGKTLLLQSKDGLMLPVNMMLKNGMKILYSTAEIKEIKDAAVEFRLTQKEDVIVFEGTPELLPSSDFAVVQEGNQTIITSKKHAKVDDHLEVKTVPGSNMIDHQRNAAVQKN</sequence>
<evidence type="ECO:0000256" key="1">
    <source>
        <dbReference type="ARBA" id="ARBA00009809"/>
    </source>
</evidence>
<dbReference type="Proteomes" id="UP001172721">
    <property type="component" value="Unassembled WGS sequence"/>
</dbReference>
<dbReference type="SUPFAM" id="SSF52317">
    <property type="entry name" value="Class I glutamine amidotransferase-like"/>
    <property type="match status" value="1"/>
</dbReference>
<keyword evidence="5" id="KW-0326">Glycosidase</keyword>
<dbReference type="Gene3D" id="3.40.50.880">
    <property type="match status" value="1"/>
</dbReference>
<evidence type="ECO:0000259" key="3">
    <source>
        <dbReference type="Pfam" id="PF01301"/>
    </source>
</evidence>
<dbReference type="InterPro" id="IPR054746">
    <property type="entry name" value="GLMA-like_second"/>
</dbReference>
<dbReference type="SUPFAM" id="SSF51445">
    <property type="entry name" value="(Trans)glycosidases"/>
    <property type="match status" value="1"/>
</dbReference>
<keyword evidence="6" id="KW-1185">Reference proteome</keyword>
<dbReference type="Pfam" id="PF01301">
    <property type="entry name" value="Glyco_hydro_35"/>
    <property type="match status" value="1"/>
</dbReference>
<dbReference type="EMBL" id="JAUHTR010000003">
    <property type="protein sequence ID" value="MDN4524481.1"/>
    <property type="molecule type" value="Genomic_DNA"/>
</dbReference>
<dbReference type="InterPro" id="IPR029062">
    <property type="entry name" value="Class_I_gatase-like"/>
</dbReference>
<comment type="similarity">
    <text evidence="1 2">Belongs to the glycosyl hydrolase 35 family.</text>
</comment>
<accession>A0ABT8HUP8</accession>
<dbReference type="EC" id="3.2.1.23" evidence="5"/>
<name>A0ABT8HUP8_9BACL</name>
<proteinExistence type="inferred from homology"/>
<evidence type="ECO:0000259" key="4">
    <source>
        <dbReference type="Pfam" id="PF22369"/>
    </source>
</evidence>
<dbReference type="GO" id="GO:0004565">
    <property type="term" value="F:beta-galactosidase activity"/>
    <property type="evidence" value="ECO:0007669"/>
    <property type="project" value="UniProtKB-EC"/>
</dbReference>
<dbReference type="InterPro" id="IPR031330">
    <property type="entry name" value="Gly_Hdrlase_35_cat"/>
</dbReference>
<evidence type="ECO:0000313" key="6">
    <source>
        <dbReference type="Proteomes" id="UP001172721"/>
    </source>
</evidence>
<protein>
    <submittedName>
        <fullName evidence="5">Beta-galactosidase</fullName>
        <ecNumber evidence="5">3.2.1.23</ecNumber>
    </submittedName>
</protein>
<evidence type="ECO:0000313" key="5">
    <source>
        <dbReference type="EMBL" id="MDN4524481.1"/>
    </source>
</evidence>
<dbReference type="Pfam" id="PF22369">
    <property type="entry name" value="GLMA_2nd"/>
    <property type="match status" value="1"/>
</dbReference>
<gene>
    <name evidence="5" type="ORF">QYB97_08350</name>
</gene>
<comment type="caution">
    <text evidence="5">The sequence shown here is derived from an EMBL/GenBank/DDBJ whole genome shotgun (WGS) entry which is preliminary data.</text>
</comment>